<dbReference type="PANTHER" id="PTHR35894">
    <property type="entry name" value="GENERAL SECRETION PATHWAY PROTEIN A-RELATED"/>
    <property type="match status" value="1"/>
</dbReference>
<dbReference type="Pfam" id="PF13401">
    <property type="entry name" value="AAA_22"/>
    <property type="match status" value="1"/>
</dbReference>
<dbReference type="AlphaFoldDB" id="A0A191ZZP5"/>
<evidence type="ECO:0000313" key="3">
    <source>
        <dbReference type="Proteomes" id="UP000078572"/>
    </source>
</evidence>
<dbReference type="RefSeq" id="WP_064804944.1">
    <property type="nucleotide sequence ID" value="NZ_CP016022.1"/>
</dbReference>
<dbReference type="Proteomes" id="UP000078572">
    <property type="component" value="Chromosome 1"/>
</dbReference>
<name>A0A191ZZP5_9RALS</name>
<evidence type="ECO:0000313" key="2">
    <source>
        <dbReference type="EMBL" id="ANJ73521.1"/>
    </source>
</evidence>
<reference evidence="3" key="1">
    <citation type="submission" date="2016-06" db="EMBL/GenBank/DDBJ databases">
        <authorList>
            <person name="Xu Y."/>
            <person name="Nagy A."/>
            <person name="Yan X."/>
            <person name="Kim S.W."/>
            <person name="Haley B."/>
            <person name="Liu N.T."/>
            <person name="Nou X."/>
        </authorList>
    </citation>
    <scope>NUCLEOTIDE SEQUENCE [LARGE SCALE GENOMIC DNA]</scope>
    <source>
        <strain evidence="3">ATCC 49129</strain>
    </source>
</reference>
<protein>
    <submittedName>
        <fullName evidence="2">DNA transposition protein</fullName>
    </submittedName>
</protein>
<keyword evidence="3" id="KW-1185">Reference proteome</keyword>
<dbReference type="PANTHER" id="PTHR35894:SF5">
    <property type="entry name" value="MU-LIKE PROPHAGE FLUMU DNA TRANSPOSITION PROTEIN B"/>
    <property type="match status" value="1"/>
</dbReference>
<dbReference type="InterPro" id="IPR052026">
    <property type="entry name" value="ExeA_AAA_ATPase_DNA-bind"/>
</dbReference>
<feature type="domain" description="ORC1/DEAH AAA+ ATPase" evidence="1">
    <location>
        <begin position="35"/>
        <end position="147"/>
    </location>
</feature>
<dbReference type="SUPFAM" id="SSF52540">
    <property type="entry name" value="P-loop containing nucleoside triphosphate hydrolases"/>
    <property type="match status" value="1"/>
</dbReference>
<dbReference type="Gene3D" id="3.40.50.300">
    <property type="entry name" value="P-loop containing nucleotide triphosphate hydrolases"/>
    <property type="match status" value="1"/>
</dbReference>
<evidence type="ECO:0000259" key="1">
    <source>
        <dbReference type="Pfam" id="PF13401"/>
    </source>
</evidence>
<dbReference type="EMBL" id="CP016022">
    <property type="protein sequence ID" value="ANJ73521.1"/>
    <property type="molecule type" value="Genomic_DNA"/>
</dbReference>
<dbReference type="InterPro" id="IPR027417">
    <property type="entry name" value="P-loop_NTPase"/>
</dbReference>
<gene>
    <name evidence="2" type="ORF">A9Y76_14065</name>
</gene>
<dbReference type="InterPro" id="IPR049945">
    <property type="entry name" value="AAA_22"/>
</dbReference>
<dbReference type="OrthoDB" id="9797061at2"/>
<organism evidence="2 3">
    <name type="scientific">Ralstonia insidiosa</name>
    <dbReference type="NCBI Taxonomy" id="190721"/>
    <lineage>
        <taxon>Bacteria</taxon>
        <taxon>Pseudomonadati</taxon>
        <taxon>Pseudomonadota</taxon>
        <taxon>Betaproteobacteria</taxon>
        <taxon>Burkholderiales</taxon>
        <taxon>Burkholderiaceae</taxon>
        <taxon>Ralstonia</taxon>
    </lineage>
</organism>
<proteinExistence type="predicted"/>
<dbReference type="GeneID" id="61527143"/>
<dbReference type="GO" id="GO:0016887">
    <property type="term" value="F:ATP hydrolysis activity"/>
    <property type="evidence" value="ECO:0007669"/>
    <property type="project" value="InterPro"/>
</dbReference>
<accession>A0A191ZZP5</accession>
<sequence>MTQRPATVNLVAPITNLHLVAVTLEKLLARVNGLPGIGVMFGPPGTGKTVACNTVATEMRGYYVQVRSAWNRKTLLAKILAEMSIEPEKTIPAMLDQVADQLRGSRRPLIIDEFNNCLRNGSMIELVRDIYEASHGTLLLVGDQRIPAKLRSWEAFDSRVMARIEAAPVSLDDARKLVPIYCHGGVTIADDLLEHVVAKAAGSVRRVCVNLARIHEEAMMLAESEMTLALWGDRELYQPAATGSKRQKAEGDAHVA</sequence>